<reference evidence="2" key="1">
    <citation type="submission" date="2022-10" db="EMBL/GenBank/DDBJ databases">
        <title>Tapping the CABI collections for fungal endophytes: first genome assemblies for Collariella, Neodidymelliopsis, Ascochyta clinopodiicola, Didymella pomorum, Didymosphaeria variabile, Neocosmospora piperis and Neocucurbitaria cava.</title>
        <authorList>
            <person name="Hill R."/>
        </authorList>
    </citation>
    <scope>NUCLEOTIDE SEQUENCE</scope>
    <source>
        <strain evidence="2">IMI 355082</strain>
    </source>
</reference>
<dbReference type="Proteomes" id="UP001140453">
    <property type="component" value="Unassembled WGS sequence"/>
</dbReference>
<organism evidence="2 3">
    <name type="scientific">Gnomoniopsis smithogilvyi</name>
    <dbReference type="NCBI Taxonomy" id="1191159"/>
    <lineage>
        <taxon>Eukaryota</taxon>
        <taxon>Fungi</taxon>
        <taxon>Dikarya</taxon>
        <taxon>Ascomycota</taxon>
        <taxon>Pezizomycotina</taxon>
        <taxon>Sordariomycetes</taxon>
        <taxon>Sordariomycetidae</taxon>
        <taxon>Diaporthales</taxon>
        <taxon>Gnomoniaceae</taxon>
        <taxon>Gnomoniopsis</taxon>
    </lineage>
</organism>
<evidence type="ECO:0000313" key="2">
    <source>
        <dbReference type="EMBL" id="KAJ4385297.1"/>
    </source>
</evidence>
<feature type="region of interest" description="Disordered" evidence="1">
    <location>
        <begin position="1"/>
        <end position="89"/>
    </location>
</feature>
<comment type="caution">
    <text evidence="2">The sequence shown here is derived from an EMBL/GenBank/DDBJ whole genome shotgun (WGS) entry which is preliminary data.</text>
</comment>
<accession>A0A9W8YJX8</accession>
<gene>
    <name evidence="2" type="ORF">N0V93_010358</name>
</gene>
<name>A0A9W8YJX8_9PEZI</name>
<dbReference type="AlphaFoldDB" id="A0A9W8YJX8"/>
<feature type="compositionally biased region" description="Acidic residues" evidence="1">
    <location>
        <begin position="47"/>
        <end position="57"/>
    </location>
</feature>
<sequence>MCQDQEVGARKARTHNAMTPDNRDGPVSIQTAADKNEQAMDQGDRDVSEEEDSDVDDNFTQLQRIQSAKRREGKLNNKPSTRKTAMWTM</sequence>
<dbReference type="EMBL" id="JAPEVB010000008">
    <property type="protein sequence ID" value="KAJ4385297.1"/>
    <property type="molecule type" value="Genomic_DNA"/>
</dbReference>
<proteinExistence type="predicted"/>
<evidence type="ECO:0000313" key="3">
    <source>
        <dbReference type="Proteomes" id="UP001140453"/>
    </source>
</evidence>
<feature type="compositionally biased region" description="Basic and acidic residues" evidence="1">
    <location>
        <begin position="34"/>
        <end position="46"/>
    </location>
</feature>
<keyword evidence="3" id="KW-1185">Reference proteome</keyword>
<evidence type="ECO:0000256" key="1">
    <source>
        <dbReference type="SAM" id="MobiDB-lite"/>
    </source>
</evidence>
<protein>
    <submittedName>
        <fullName evidence="2">Uncharacterized protein</fullName>
    </submittedName>
</protein>